<comment type="similarity">
    <text evidence="1">Belongs to the WXG100 family.</text>
</comment>
<dbReference type="Gene3D" id="1.10.287.1060">
    <property type="entry name" value="ESAT-6-like"/>
    <property type="match status" value="1"/>
</dbReference>
<evidence type="ECO:0000256" key="1">
    <source>
        <dbReference type="RuleBase" id="RU362001"/>
    </source>
</evidence>
<accession>E5XKR9</accession>
<dbReference type="STRING" id="679197.HMPREF9336_00088"/>
<dbReference type="Pfam" id="PF06013">
    <property type="entry name" value="WXG100"/>
    <property type="match status" value="1"/>
</dbReference>
<comment type="caution">
    <text evidence="3">The sequence shown here is derived from an EMBL/GenBank/DDBJ whole genome shotgun (WGS) entry which is preliminary data.</text>
</comment>
<dbReference type="EMBL" id="ACZI02000003">
    <property type="protein sequence ID" value="EFV15062.1"/>
    <property type="molecule type" value="Genomic_DNA"/>
</dbReference>
<organism evidence="3 4">
    <name type="scientific">Segniliparus rugosus (strain ATCC BAA-974 / DSM 45345 / CCUG 50838 / CIP 108380 / JCM 13579 / CDC 945)</name>
    <dbReference type="NCBI Taxonomy" id="679197"/>
    <lineage>
        <taxon>Bacteria</taxon>
        <taxon>Bacillati</taxon>
        <taxon>Actinomycetota</taxon>
        <taxon>Actinomycetes</taxon>
        <taxon>Mycobacteriales</taxon>
        <taxon>Segniliparaceae</taxon>
        <taxon>Segniliparus</taxon>
    </lineage>
</organism>
<gene>
    <name evidence="3" type="ORF">HMPREF9336_00088</name>
</gene>
<dbReference type="NCBIfam" id="TIGR03930">
    <property type="entry name" value="WXG100_ESAT6"/>
    <property type="match status" value="1"/>
</dbReference>
<dbReference type="SUPFAM" id="SSF140453">
    <property type="entry name" value="EsxAB dimer-like"/>
    <property type="match status" value="1"/>
</dbReference>
<evidence type="ECO:0000313" key="3">
    <source>
        <dbReference type="EMBL" id="EFV15062.1"/>
    </source>
</evidence>
<name>E5XKR9_SEGRC</name>
<evidence type="ECO:0000313" key="4">
    <source>
        <dbReference type="Proteomes" id="UP000004816"/>
    </source>
</evidence>
<feature type="region of interest" description="Disordered" evidence="2">
    <location>
        <begin position="71"/>
        <end position="94"/>
    </location>
</feature>
<sequence length="94" mass="10434">MSDLRYNYEQNEQHLEAVKQLSQELEGILDQISSDVSQLQGAWEGAGAESWANTQSSWDTKAQNEKAALDKLQAAASQANSDMRDLDNEIANSF</sequence>
<keyword evidence="4" id="KW-1185">Reference proteome</keyword>
<dbReference type="HOGENOM" id="CLU_2384489_0_0_11"/>
<evidence type="ECO:0000256" key="2">
    <source>
        <dbReference type="SAM" id="MobiDB-lite"/>
    </source>
</evidence>
<reference evidence="3 4" key="1">
    <citation type="journal article" date="2011" name="Stand. Genomic Sci.">
        <title>High quality draft genome sequence of Segniliparus rugosus CDC 945(T)= (ATCC BAA-974(T)).</title>
        <authorList>
            <person name="Earl A.M."/>
            <person name="Desjardins C.A."/>
            <person name="Fitzgerald M.G."/>
            <person name="Arachchi H.M."/>
            <person name="Zeng Q."/>
            <person name="Mehta T."/>
            <person name="Griggs A."/>
            <person name="Birren B.W."/>
            <person name="Toney N.C."/>
            <person name="Carr J."/>
            <person name="Posey J."/>
            <person name="Butler W.R."/>
        </authorList>
    </citation>
    <scope>NUCLEOTIDE SEQUENCE [LARGE SCALE GENOMIC DNA]</scope>
    <source>
        <strain evidence="4">ATCC BAA-974 / DSM 45345 / CCUG 50838 / CIP 108380 / JCM 13579 / CDC 945</strain>
    </source>
</reference>
<dbReference type="InterPro" id="IPR010310">
    <property type="entry name" value="T7SS_ESAT-6-like"/>
</dbReference>
<dbReference type="RefSeq" id="WP_007466761.1">
    <property type="nucleotide sequence ID" value="NZ_KI391954.1"/>
</dbReference>
<proteinExistence type="inferred from homology"/>
<dbReference type="InterPro" id="IPR036689">
    <property type="entry name" value="ESAT-6-like_sf"/>
</dbReference>
<dbReference type="AlphaFoldDB" id="E5XKR9"/>
<protein>
    <recommendedName>
        <fullName evidence="1">ESAT-6-like protein</fullName>
    </recommendedName>
</protein>
<dbReference type="Proteomes" id="UP000004816">
    <property type="component" value="Unassembled WGS sequence"/>
</dbReference>